<proteinExistence type="predicted"/>
<feature type="domain" description="Transcriptional repressor PaaX-like central Cas2-like" evidence="4">
    <location>
        <begin position="125"/>
        <end position="204"/>
    </location>
</feature>
<dbReference type="InterPro" id="IPR012906">
    <property type="entry name" value="PaaX-like_N"/>
</dbReference>
<feature type="compositionally biased region" description="Basic and acidic residues" evidence="1">
    <location>
        <begin position="22"/>
        <end position="35"/>
    </location>
</feature>
<evidence type="ECO:0000259" key="2">
    <source>
        <dbReference type="Pfam" id="PF07848"/>
    </source>
</evidence>
<dbReference type="PANTHER" id="PTHR30319:SF1">
    <property type="entry name" value="TRANSCRIPTIONAL REPRESSOR PAAX"/>
    <property type="match status" value="1"/>
</dbReference>
<dbReference type="Pfam" id="PF08223">
    <property type="entry name" value="PaaX_C"/>
    <property type="match status" value="1"/>
</dbReference>
<dbReference type="InterPro" id="IPR036388">
    <property type="entry name" value="WH-like_DNA-bd_sf"/>
</dbReference>
<feature type="domain" description="Transcriptional repressor PaaX-like C-terminal" evidence="3">
    <location>
        <begin position="208"/>
        <end position="291"/>
    </location>
</feature>
<dbReference type="PANTHER" id="PTHR30319">
    <property type="entry name" value="PHENYLACETIC ACID REGULATOR-RELATED TRANSCRIPTIONAL REPRESSOR"/>
    <property type="match status" value="1"/>
</dbReference>
<reference evidence="5" key="1">
    <citation type="submission" date="2021-04" db="EMBL/GenBank/DDBJ databases">
        <title>Genome based classification of Actinospica acidithermotolerans sp. nov., an actinobacterium isolated from an Indonesian hot spring.</title>
        <authorList>
            <person name="Kusuma A.B."/>
            <person name="Putra K.E."/>
            <person name="Nafisah S."/>
            <person name="Loh J."/>
            <person name="Nouioui I."/>
            <person name="Goodfellow M."/>
        </authorList>
    </citation>
    <scope>NUCLEOTIDE SEQUENCE</scope>
    <source>
        <strain evidence="5">CSCA 57</strain>
    </source>
</reference>
<feature type="domain" description="Transcriptional repressor PaaX-like N-terminal" evidence="2">
    <location>
        <begin position="38"/>
        <end position="105"/>
    </location>
</feature>
<dbReference type="InterPro" id="IPR011965">
    <property type="entry name" value="PaaX_trns_reg"/>
</dbReference>
<dbReference type="Gene3D" id="1.10.10.10">
    <property type="entry name" value="Winged helix-like DNA-binding domain superfamily/Winged helix DNA-binding domain"/>
    <property type="match status" value="1"/>
</dbReference>
<dbReference type="Pfam" id="PF07848">
    <property type="entry name" value="PaaX"/>
    <property type="match status" value="1"/>
</dbReference>
<dbReference type="InterPro" id="IPR048846">
    <property type="entry name" value="PaaX-like_central"/>
</dbReference>
<evidence type="ECO:0000313" key="5">
    <source>
        <dbReference type="EMBL" id="MBR7833328.1"/>
    </source>
</evidence>
<dbReference type="EMBL" id="JAGSOG010000027">
    <property type="protein sequence ID" value="MBR7833328.1"/>
    <property type="molecule type" value="Genomic_DNA"/>
</dbReference>
<evidence type="ECO:0000313" key="6">
    <source>
        <dbReference type="Proteomes" id="UP000675781"/>
    </source>
</evidence>
<sequence>MPLTRRYPRLRSGIVTAVQRNPESDGGEHGSEDGAVRPQTLMLNMLGRYVLGRQVAVSAASVIEVFARVNVGEHAARSTLARMVNRGMLTRQRHGRAMYFGLTAQAERILRDGEDRIWRRGAVNRDWDGYWTLLGFSLPESWQRQRHELRSQLTWAGFGPLFNGLWIAPGKLDVTDLVGSLGLESHVKAFYAQSVPGTDAAKMVQETWDLDAVATRYRSFLTRWHDPDTPPRHGDPLAVKLLLACDWLQVIRADPRLPSAHLPADWPAAEAEALFVRVDKDVDEAAHAIAQEILDLRPSAGERS</sequence>
<dbReference type="SUPFAM" id="SSF46785">
    <property type="entry name" value="Winged helix' DNA-binding domain"/>
    <property type="match status" value="1"/>
</dbReference>
<keyword evidence="6" id="KW-1185">Reference proteome</keyword>
<dbReference type="GO" id="GO:0006351">
    <property type="term" value="P:DNA-templated transcription"/>
    <property type="evidence" value="ECO:0007669"/>
    <property type="project" value="InterPro"/>
</dbReference>
<organism evidence="5 6">
    <name type="scientific">Actinospica durhamensis</name>
    <dbReference type="NCBI Taxonomy" id="1508375"/>
    <lineage>
        <taxon>Bacteria</taxon>
        <taxon>Bacillati</taxon>
        <taxon>Actinomycetota</taxon>
        <taxon>Actinomycetes</taxon>
        <taxon>Catenulisporales</taxon>
        <taxon>Actinospicaceae</taxon>
        <taxon>Actinospica</taxon>
    </lineage>
</organism>
<evidence type="ECO:0000256" key="1">
    <source>
        <dbReference type="SAM" id="MobiDB-lite"/>
    </source>
</evidence>
<dbReference type="Pfam" id="PF20803">
    <property type="entry name" value="PaaX_M"/>
    <property type="match status" value="1"/>
</dbReference>
<comment type="caution">
    <text evidence="5">The sequence shown here is derived from an EMBL/GenBank/DDBJ whole genome shotgun (WGS) entry which is preliminary data.</text>
</comment>
<accession>A0A941EMY7</accession>
<dbReference type="AlphaFoldDB" id="A0A941EMY7"/>
<gene>
    <name evidence="5" type="ORF">KDL01_08625</name>
</gene>
<evidence type="ECO:0000259" key="4">
    <source>
        <dbReference type="Pfam" id="PF20803"/>
    </source>
</evidence>
<dbReference type="Gene3D" id="1.20.58.1460">
    <property type="match status" value="1"/>
</dbReference>
<dbReference type="InterPro" id="IPR036390">
    <property type="entry name" value="WH_DNA-bd_sf"/>
</dbReference>
<dbReference type="Proteomes" id="UP000675781">
    <property type="component" value="Unassembled WGS sequence"/>
</dbReference>
<dbReference type="PIRSF" id="PIRSF020623">
    <property type="entry name" value="PaaX"/>
    <property type="match status" value="1"/>
</dbReference>
<feature type="region of interest" description="Disordered" evidence="1">
    <location>
        <begin position="17"/>
        <end position="36"/>
    </location>
</feature>
<name>A0A941EMY7_9ACTN</name>
<dbReference type="InterPro" id="IPR013225">
    <property type="entry name" value="PaaX_C"/>
</dbReference>
<protein>
    <submittedName>
        <fullName evidence="5">PaaX family transcriptional regulator</fullName>
    </submittedName>
</protein>
<evidence type="ECO:0000259" key="3">
    <source>
        <dbReference type="Pfam" id="PF08223"/>
    </source>
</evidence>
<dbReference type="Gene3D" id="3.30.70.2650">
    <property type="match status" value="1"/>
</dbReference>